<feature type="region of interest" description="Disordered" evidence="1">
    <location>
        <begin position="245"/>
        <end position="300"/>
    </location>
</feature>
<evidence type="ECO:0000256" key="1">
    <source>
        <dbReference type="SAM" id="MobiDB-lite"/>
    </source>
</evidence>
<feature type="region of interest" description="Disordered" evidence="1">
    <location>
        <begin position="200"/>
        <end position="228"/>
    </location>
</feature>
<proteinExistence type="predicted"/>
<dbReference type="EMBL" id="SBHS01000012">
    <property type="protein sequence ID" value="TWU74193.1"/>
    <property type="molecule type" value="Genomic_DNA"/>
</dbReference>
<evidence type="ECO:0000313" key="3">
    <source>
        <dbReference type="EMBL" id="TWU74193.1"/>
    </source>
</evidence>
<accession>A0A5C6GE77</accession>
<comment type="caution">
    <text evidence="3">The sequence shown here is derived from an EMBL/GenBank/DDBJ whole genome shotgun (WGS) entry which is preliminary data.</text>
</comment>
<feature type="compositionally biased region" description="Polar residues" evidence="1">
    <location>
        <begin position="273"/>
        <end position="293"/>
    </location>
</feature>
<dbReference type="Proteomes" id="UP000317257">
    <property type="component" value="Unassembled WGS sequence"/>
</dbReference>
<evidence type="ECO:0000313" key="4">
    <source>
        <dbReference type="Proteomes" id="UP000317257"/>
    </source>
</evidence>
<organism evidence="3 4">
    <name type="scientific">Metarhizium rileyi (strain RCEF 4871)</name>
    <name type="common">Nomuraea rileyi</name>
    <dbReference type="NCBI Taxonomy" id="1649241"/>
    <lineage>
        <taxon>Eukaryota</taxon>
        <taxon>Fungi</taxon>
        <taxon>Dikarya</taxon>
        <taxon>Ascomycota</taxon>
        <taxon>Pezizomycotina</taxon>
        <taxon>Sordariomycetes</taxon>
        <taxon>Hypocreomycetidae</taxon>
        <taxon>Hypocreales</taxon>
        <taxon>Clavicipitaceae</taxon>
        <taxon>Metarhizium</taxon>
    </lineage>
</organism>
<keyword evidence="2" id="KW-0732">Signal</keyword>
<name>A0A5C6GE77_METRR</name>
<feature type="compositionally biased region" description="Low complexity" evidence="1">
    <location>
        <begin position="247"/>
        <end position="259"/>
    </location>
</feature>
<feature type="region of interest" description="Disordered" evidence="1">
    <location>
        <begin position="387"/>
        <end position="424"/>
    </location>
</feature>
<evidence type="ECO:0000256" key="2">
    <source>
        <dbReference type="SAM" id="SignalP"/>
    </source>
</evidence>
<reference evidence="4" key="1">
    <citation type="submission" date="2018-12" db="EMBL/GenBank/DDBJ databases">
        <title>The complete genome of Metarhizium rileyi, a key fungal pathogen of Lepidoptera.</title>
        <authorList>
            <person name="Binneck E."/>
            <person name="Lastra C.C.L."/>
            <person name="Sosa-Gomez D.R."/>
        </authorList>
    </citation>
    <scope>NUCLEOTIDE SEQUENCE [LARGE SCALE GENOMIC DNA]</scope>
    <source>
        <strain evidence="4">Cep018-CH2</strain>
    </source>
</reference>
<feature type="signal peptide" evidence="2">
    <location>
        <begin position="1"/>
        <end position="21"/>
    </location>
</feature>
<feature type="chain" id="PRO_5022966027" evidence="2">
    <location>
        <begin position="22"/>
        <end position="502"/>
    </location>
</feature>
<gene>
    <name evidence="3" type="ORF">ED733_001963</name>
</gene>
<protein>
    <submittedName>
        <fullName evidence="3">Uncharacterized protein</fullName>
    </submittedName>
</protein>
<sequence>MKSFASALGVAMLLGGHMASAAPREPVAPELKPTDDAKIQDVAKDVAPAQGGQQAYHNPCFNTNNVVSTSGTSARYPCSEVLWTERVDCGPKANTPEDFKKQQKCICGTKESPSNLRYDYSACHKCMKQNGLAGAQESDWNDQWLAKLVQSYCDADPSSLDKDYFEYTQNATDQMKKTVGEKPLDQTLSTISIRSESNEYYPEDFVPAPKNNATTNPGRSVRTDESDGAANHFSLPCVVFAKPEGEGNANASSPSGSPAIDGKVPSLTDDTKTNSTVGRNSTLLTPTLSSRQNKPAEANDTCSGCKPYIVFVIVLCRPDVSQNKTGINFERNGIDAQRPVEKVPEDKVDKVSTLPDASHVKNCQDAVSKVEGTPVEIIEKKDDDECDIDFENEDLPGQPGSPGSGSPGQPGSPGSPGSAVEKDVPGSSSVCMTCIVIENKVDACGKKEQTQKECEKLPKAERSACLCKGSFFADAMECAKSQPQCGEALVKSYTETKDLLCN</sequence>
<dbReference type="AlphaFoldDB" id="A0A5C6GE77"/>